<feature type="compositionally biased region" description="Low complexity" evidence="1">
    <location>
        <begin position="359"/>
        <end position="381"/>
    </location>
</feature>
<feature type="signal peptide" evidence="2">
    <location>
        <begin position="1"/>
        <end position="21"/>
    </location>
</feature>
<evidence type="ECO:0000313" key="4">
    <source>
        <dbReference type="Proteomes" id="UP000027222"/>
    </source>
</evidence>
<dbReference type="SUPFAM" id="SSF56973">
    <property type="entry name" value="Aerolisin/ETX pore-forming domain"/>
    <property type="match status" value="1"/>
</dbReference>
<dbReference type="HOGENOM" id="CLU_058858_0_0_1"/>
<dbReference type="STRING" id="685588.A0A067SM75"/>
<dbReference type="Gene3D" id="2.170.15.10">
    <property type="entry name" value="Proaerolysin, chain A, domain 3"/>
    <property type="match status" value="1"/>
</dbReference>
<keyword evidence="2" id="KW-0732">Signal</keyword>
<feature type="compositionally biased region" description="Basic residues" evidence="1">
    <location>
        <begin position="339"/>
        <end position="358"/>
    </location>
</feature>
<evidence type="ECO:0000256" key="2">
    <source>
        <dbReference type="SAM" id="SignalP"/>
    </source>
</evidence>
<feature type="chain" id="PRO_5001649030" evidence="2">
    <location>
        <begin position="22"/>
        <end position="394"/>
    </location>
</feature>
<dbReference type="AlphaFoldDB" id="A0A067SM75"/>
<dbReference type="OrthoDB" id="3010635at2759"/>
<proteinExistence type="predicted"/>
<organism evidence="3 4">
    <name type="scientific">Galerina marginata (strain CBS 339.88)</name>
    <dbReference type="NCBI Taxonomy" id="685588"/>
    <lineage>
        <taxon>Eukaryota</taxon>
        <taxon>Fungi</taxon>
        <taxon>Dikarya</taxon>
        <taxon>Basidiomycota</taxon>
        <taxon>Agaricomycotina</taxon>
        <taxon>Agaricomycetes</taxon>
        <taxon>Agaricomycetidae</taxon>
        <taxon>Agaricales</taxon>
        <taxon>Agaricineae</taxon>
        <taxon>Strophariaceae</taxon>
        <taxon>Galerina</taxon>
    </lineage>
</organism>
<sequence>MAFQYFVKVSLFLCGLQLASALPASKIAGSADIKHVKQHTHEDSYYRRDGPSIYARSSNCSPLTLDQVKALPGWPKIQKYASDTYGDGSVNIVVNPPEYLDSPAIVCMQDGVVPINMQGKPICTTGSTEMIGGMDGTSGKHKLDLEQSYSNTGSWTVTKESSLTVGTSLSISVGIPDIGLGIAAGVTTSTTVTNSLTNSFSTTVGDKSSQTIEYEVKDGQTCTGSIVTKSCHVQGTGSAALVASGAVWFNYDDSRPPKNDPNGGSHFKYAVDIASVLTDINDRSSPLTFAGSMQLSSKSHSEVHCSDAKNKGGAVKAAPNATNATPNAKPDPSMTKPKVDKKKPKSNKGKPKSNKGKPKPNQAKPQAIPAKPVAPKAAPIGINTPPKITRGRRM</sequence>
<evidence type="ECO:0000313" key="3">
    <source>
        <dbReference type="EMBL" id="KDR71976.1"/>
    </source>
</evidence>
<evidence type="ECO:0000256" key="1">
    <source>
        <dbReference type="SAM" id="MobiDB-lite"/>
    </source>
</evidence>
<feature type="compositionally biased region" description="Basic and acidic residues" evidence="1">
    <location>
        <begin position="299"/>
        <end position="310"/>
    </location>
</feature>
<protein>
    <submittedName>
        <fullName evidence="3">Uncharacterized protein</fullName>
    </submittedName>
</protein>
<reference evidence="4" key="1">
    <citation type="journal article" date="2014" name="Proc. Natl. Acad. Sci. U.S.A.">
        <title>Extensive sampling of basidiomycete genomes demonstrates inadequacy of the white-rot/brown-rot paradigm for wood decay fungi.</title>
        <authorList>
            <person name="Riley R."/>
            <person name="Salamov A.A."/>
            <person name="Brown D.W."/>
            <person name="Nagy L.G."/>
            <person name="Floudas D."/>
            <person name="Held B.W."/>
            <person name="Levasseur A."/>
            <person name="Lombard V."/>
            <person name="Morin E."/>
            <person name="Otillar R."/>
            <person name="Lindquist E.A."/>
            <person name="Sun H."/>
            <person name="LaButti K.M."/>
            <person name="Schmutz J."/>
            <person name="Jabbour D."/>
            <person name="Luo H."/>
            <person name="Baker S.E."/>
            <person name="Pisabarro A.G."/>
            <person name="Walton J.D."/>
            <person name="Blanchette R.A."/>
            <person name="Henrissat B."/>
            <person name="Martin F."/>
            <person name="Cullen D."/>
            <person name="Hibbett D.S."/>
            <person name="Grigoriev I.V."/>
        </authorList>
    </citation>
    <scope>NUCLEOTIDE SEQUENCE [LARGE SCALE GENOMIC DNA]</scope>
    <source>
        <strain evidence="4">CBS 339.88</strain>
    </source>
</reference>
<feature type="compositionally biased region" description="Low complexity" evidence="1">
    <location>
        <begin position="316"/>
        <end position="330"/>
    </location>
</feature>
<name>A0A067SM75_GALM3</name>
<dbReference type="EMBL" id="KL142390">
    <property type="protein sequence ID" value="KDR71976.1"/>
    <property type="molecule type" value="Genomic_DNA"/>
</dbReference>
<dbReference type="Proteomes" id="UP000027222">
    <property type="component" value="Unassembled WGS sequence"/>
</dbReference>
<gene>
    <name evidence="3" type="ORF">GALMADRAFT_159089</name>
</gene>
<accession>A0A067SM75</accession>
<keyword evidence="4" id="KW-1185">Reference proteome</keyword>
<feature type="region of interest" description="Disordered" evidence="1">
    <location>
        <begin position="295"/>
        <end position="394"/>
    </location>
</feature>